<dbReference type="EMBL" id="JBHTLK010000120">
    <property type="protein sequence ID" value="MFD1149737.1"/>
    <property type="molecule type" value="Genomic_DNA"/>
</dbReference>
<dbReference type="Gene3D" id="1.10.630.10">
    <property type="entry name" value="Cytochrome P450"/>
    <property type="match status" value="1"/>
</dbReference>
<keyword evidence="4" id="KW-1185">Reference proteome</keyword>
<dbReference type="PANTHER" id="PTHR46696:SF1">
    <property type="entry name" value="CYTOCHROME P450 YJIB-RELATED"/>
    <property type="match status" value="1"/>
</dbReference>
<protein>
    <submittedName>
        <fullName evidence="3">Cytochrome P450</fullName>
    </submittedName>
</protein>
<proteinExistence type="inferred from homology"/>
<keyword evidence="2" id="KW-0479">Metal-binding</keyword>
<dbReference type="InterPro" id="IPR017972">
    <property type="entry name" value="Cyt_P450_CS"/>
</dbReference>
<dbReference type="PRINTS" id="PR00359">
    <property type="entry name" value="BP450"/>
</dbReference>
<evidence type="ECO:0000256" key="1">
    <source>
        <dbReference type="ARBA" id="ARBA00010617"/>
    </source>
</evidence>
<keyword evidence="2" id="KW-0560">Oxidoreductase</keyword>
<dbReference type="PANTHER" id="PTHR46696">
    <property type="entry name" value="P450, PUTATIVE (EUROFUNG)-RELATED"/>
    <property type="match status" value="1"/>
</dbReference>
<dbReference type="RefSeq" id="WP_380725192.1">
    <property type="nucleotide sequence ID" value="NZ_JBHTLK010000120.1"/>
</dbReference>
<dbReference type="CDD" id="cd11029">
    <property type="entry name" value="CYP107-like"/>
    <property type="match status" value="1"/>
</dbReference>
<evidence type="ECO:0000313" key="3">
    <source>
        <dbReference type="EMBL" id="MFD1149737.1"/>
    </source>
</evidence>
<comment type="similarity">
    <text evidence="1 2">Belongs to the cytochrome P450 family.</text>
</comment>
<dbReference type="Pfam" id="PF00067">
    <property type="entry name" value="p450"/>
    <property type="match status" value="1"/>
</dbReference>
<evidence type="ECO:0000313" key="4">
    <source>
        <dbReference type="Proteomes" id="UP001597168"/>
    </source>
</evidence>
<organism evidence="3 4">
    <name type="scientific">Saccharothrix hoggarensis</name>
    <dbReference type="NCBI Taxonomy" id="913853"/>
    <lineage>
        <taxon>Bacteria</taxon>
        <taxon>Bacillati</taxon>
        <taxon>Actinomycetota</taxon>
        <taxon>Actinomycetes</taxon>
        <taxon>Pseudonocardiales</taxon>
        <taxon>Pseudonocardiaceae</taxon>
        <taxon>Saccharothrix</taxon>
    </lineage>
</organism>
<keyword evidence="2" id="KW-0349">Heme</keyword>
<evidence type="ECO:0000256" key="2">
    <source>
        <dbReference type="RuleBase" id="RU000461"/>
    </source>
</evidence>
<sequence>MGEKIAGLDVLGDEYFADPHAYHARLREESAATEVVLPRGMKAWLVTRYDEGRLALADPRFVKHFERFPEVVEKNRVVDTEAAAFDESLVRHMLNLDPPDHTRLRKLVTKAFTARRVEQLRPRVREITDGLLDRMAEQAGTASAVELVDALAFPLPITVICEMLDVPMDDRKKFREWSNALVAGGPDAQAIATAGAAMAHFLSELVEDKRAKPGDDFFSALVHADDEGDRLDRTELVSMAFLLLVAGHETTVNLIANGVYHLLRHPEQLAKLRADRSLLPGAIEEVLRFEGPINQATFRYTNEDVRLGDVLIPKDSVVLVSLLSANRDGSRFPEADRFDITRPAGGHLAFGHGVHYCLGAPLARMEGEIAIGSLLDRFDLELAAEPETLRWRAGTLVRGLASLPVSLTPRGSR</sequence>
<dbReference type="InterPro" id="IPR036396">
    <property type="entry name" value="Cyt_P450_sf"/>
</dbReference>
<dbReference type="InterPro" id="IPR001128">
    <property type="entry name" value="Cyt_P450"/>
</dbReference>
<dbReference type="InterPro" id="IPR002397">
    <property type="entry name" value="Cyt_P450_B"/>
</dbReference>
<name>A0ABW3QYB8_9PSEU</name>
<comment type="caution">
    <text evidence="3">The sequence shown here is derived from an EMBL/GenBank/DDBJ whole genome shotgun (WGS) entry which is preliminary data.</text>
</comment>
<keyword evidence="2" id="KW-0408">Iron</keyword>
<gene>
    <name evidence="3" type="ORF">ACFQ3T_21600</name>
</gene>
<keyword evidence="2" id="KW-0503">Monooxygenase</keyword>
<reference evidence="4" key="1">
    <citation type="journal article" date="2019" name="Int. J. Syst. Evol. Microbiol.">
        <title>The Global Catalogue of Microorganisms (GCM) 10K type strain sequencing project: providing services to taxonomists for standard genome sequencing and annotation.</title>
        <authorList>
            <consortium name="The Broad Institute Genomics Platform"/>
            <consortium name="The Broad Institute Genome Sequencing Center for Infectious Disease"/>
            <person name="Wu L."/>
            <person name="Ma J."/>
        </authorList>
    </citation>
    <scope>NUCLEOTIDE SEQUENCE [LARGE SCALE GENOMIC DNA]</scope>
    <source>
        <strain evidence="4">CCUG 60214</strain>
    </source>
</reference>
<dbReference type="PROSITE" id="PS00086">
    <property type="entry name" value="CYTOCHROME_P450"/>
    <property type="match status" value="1"/>
</dbReference>
<dbReference type="Proteomes" id="UP001597168">
    <property type="component" value="Unassembled WGS sequence"/>
</dbReference>
<accession>A0ABW3QYB8</accession>
<dbReference type="PRINTS" id="PR00385">
    <property type="entry name" value="P450"/>
</dbReference>
<dbReference type="SUPFAM" id="SSF48264">
    <property type="entry name" value="Cytochrome P450"/>
    <property type="match status" value="1"/>
</dbReference>